<evidence type="ECO:0000313" key="16">
    <source>
        <dbReference type="EMBL" id="TCK58052.1"/>
    </source>
</evidence>
<dbReference type="RefSeq" id="WP_131912565.1">
    <property type="nucleotide sequence ID" value="NZ_OU594967.1"/>
</dbReference>
<comment type="cofactor">
    <cofactor evidence="1 13">
        <name>Mg(2+)</name>
        <dbReference type="ChEBI" id="CHEBI:18420"/>
    </cofactor>
</comment>
<comment type="similarity">
    <text evidence="2">Belongs to the Nudix hydrolase family. NudF subfamily.</text>
</comment>
<keyword evidence="5 13" id="KW-0479">Metal-binding</keyword>
<evidence type="ECO:0000256" key="14">
    <source>
        <dbReference type="PIRSR" id="PIRSR604385-3"/>
    </source>
</evidence>
<dbReference type="InterPro" id="IPR000086">
    <property type="entry name" value="NUDIX_hydrolase_dom"/>
</dbReference>
<dbReference type="NCBIfam" id="TIGR00052">
    <property type="entry name" value="nudix-type nucleoside diphosphatase, YffH/AdpP family"/>
    <property type="match status" value="1"/>
</dbReference>
<evidence type="ECO:0000259" key="15">
    <source>
        <dbReference type="PROSITE" id="PS51462"/>
    </source>
</evidence>
<keyword evidence="6" id="KW-0378">Hydrolase</keyword>
<dbReference type="PROSITE" id="PS51462">
    <property type="entry name" value="NUDIX"/>
    <property type="match status" value="1"/>
</dbReference>
<dbReference type="NCBIfam" id="NF008003">
    <property type="entry name" value="PRK10729.1"/>
    <property type="match status" value="1"/>
</dbReference>
<proteinExistence type="inferred from homology"/>
<evidence type="ECO:0000256" key="11">
    <source>
        <dbReference type="ARBA" id="ARBA00033056"/>
    </source>
</evidence>
<dbReference type="Proteomes" id="UP000295565">
    <property type="component" value="Unassembled WGS sequence"/>
</dbReference>
<feature type="binding site" evidence="13">
    <location>
        <position position="112"/>
    </location>
    <ligand>
        <name>Mg(2+)</name>
        <dbReference type="ChEBI" id="CHEBI:18420"/>
        <label>1</label>
    </ligand>
</feature>
<name>A0A4R1K248_9GAMM</name>
<evidence type="ECO:0000256" key="6">
    <source>
        <dbReference type="ARBA" id="ARBA00022801"/>
    </source>
</evidence>
<dbReference type="PANTHER" id="PTHR11839">
    <property type="entry name" value="UDP/ADP-SUGAR PYROPHOSPHATASE"/>
    <property type="match status" value="1"/>
</dbReference>
<dbReference type="AlphaFoldDB" id="A0A4R1K248"/>
<keyword evidence="7 13" id="KW-0460">Magnesium</keyword>
<evidence type="ECO:0000256" key="8">
    <source>
        <dbReference type="ARBA" id="ARBA00025164"/>
    </source>
</evidence>
<dbReference type="EMBL" id="SMGD01000012">
    <property type="protein sequence ID" value="TCK58052.1"/>
    <property type="molecule type" value="Genomic_DNA"/>
</dbReference>
<evidence type="ECO:0000256" key="7">
    <source>
        <dbReference type="ARBA" id="ARBA00022842"/>
    </source>
</evidence>
<feature type="binding site" evidence="13">
    <location>
        <position position="95"/>
    </location>
    <ligand>
        <name>Mg(2+)</name>
        <dbReference type="ChEBI" id="CHEBI:18420"/>
        <label>1</label>
    </ligand>
</feature>
<evidence type="ECO:0000256" key="3">
    <source>
        <dbReference type="ARBA" id="ARBA00012453"/>
    </source>
</evidence>
<dbReference type="Gene3D" id="3.90.79.10">
    <property type="entry name" value="Nucleoside Triphosphate Pyrophosphohydrolase"/>
    <property type="match status" value="1"/>
</dbReference>
<dbReference type="SUPFAM" id="SSF55811">
    <property type="entry name" value="Nudix"/>
    <property type="match status" value="1"/>
</dbReference>
<evidence type="ECO:0000256" key="10">
    <source>
        <dbReference type="ARBA" id="ARBA00030308"/>
    </source>
</evidence>
<comment type="catalytic activity">
    <reaction evidence="12">
        <text>ADP-D-ribose + H2O = D-ribose 5-phosphate + AMP + 2 H(+)</text>
        <dbReference type="Rhea" id="RHEA:10412"/>
        <dbReference type="ChEBI" id="CHEBI:15377"/>
        <dbReference type="ChEBI" id="CHEBI:15378"/>
        <dbReference type="ChEBI" id="CHEBI:57967"/>
        <dbReference type="ChEBI" id="CHEBI:78346"/>
        <dbReference type="ChEBI" id="CHEBI:456215"/>
        <dbReference type="EC" id="3.6.1.13"/>
    </reaction>
</comment>
<evidence type="ECO:0000256" key="4">
    <source>
        <dbReference type="ARBA" id="ARBA00013297"/>
    </source>
</evidence>
<dbReference type="InterPro" id="IPR004385">
    <property type="entry name" value="NDP_pyrophosphatase"/>
</dbReference>
<feature type="domain" description="Nudix hydrolase" evidence="15">
    <location>
        <begin position="54"/>
        <end position="193"/>
    </location>
</feature>
<dbReference type="CDD" id="cd24155">
    <property type="entry name" value="NUDIX_ADPRase"/>
    <property type="match status" value="1"/>
</dbReference>
<dbReference type="Pfam" id="PF00293">
    <property type="entry name" value="NUDIX"/>
    <property type="match status" value="1"/>
</dbReference>
<gene>
    <name evidence="16" type="ORF">EV690_1757</name>
</gene>
<dbReference type="GO" id="GO:0005829">
    <property type="term" value="C:cytosol"/>
    <property type="evidence" value="ECO:0007669"/>
    <property type="project" value="TreeGrafter"/>
</dbReference>
<dbReference type="GO" id="GO:0047631">
    <property type="term" value="F:ADP-ribose diphosphatase activity"/>
    <property type="evidence" value="ECO:0007669"/>
    <property type="project" value="UniProtKB-EC"/>
</dbReference>
<evidence type="ECO:0000256" key="13">
    <source>
        <dbReference type="PIRSR" id="PIRSR604385-2"/>
    </source>
</evidence>
<dbReference type="InterPro" id="IPR015797">
    <property type="entry name" value="NUDIX_hydrolase-like_dom_sf"/>
</dbReference>
<keyword evidence="17" id="KW-1185">Reference proteome</keyword>
<dbReference type="GO" id="GO:0019144">
    <property type="term" value="F:ADP-sugar diphosphatase activity"/>
    <property type="evidence" value="ECO:0007669"/>
    <property type="project" value="TreeGrafter"/>
</dbReference>
<protein>
    <recommendedName>
        <fullName evidence="4">ADP-ribose pyrophosphatase</fullName>
        <ecNumber evidence="3">3.6.1.13</ecNumber>
    </recommendedName>
    <alternativeName>
        <fullName evidence="9">ADP-ribose diphosphatase</fullName>
    </alternativeName>
    <alternativeName>
        <fullName evidence="11">ADP-ribose phosphohydrolase</fullName>
    </alternativeName>
    <alternativeName>
        <fullName evidence="10">Adenosine diphosphoribose pyrophosphatase</fullName>
    </alternativeName>
</protein>
<comment type="function">
    <text evidence="8">Acts on ADP-mannose and ADP-glucose as well as ADP-ribose. Prevents glycogen biosynthesis. The reaction catalyzed by this enzyme is a limiting step of the gluconeogenic process.</text>
</comment>
<dbReference type="GO" id="GO:0019693">
    <property type="term" value="P:ribose phosphate metabolic process"/>
    <property type="evidence" value="ECO:0007669"/>
    <property type="project" value="TreeGrafter"/>
</dbReference>
<comment type="caution">
    <text evidence="16">The sequence shown here is derived from an EMBL/GenBank/DDBJ whole genome shotgun (WGS) entry which is preliminary data.</text>
</comment>
<evidence type="ECO:0000313" key="17">
    <source>
        <dbReference type="Proteomes" id="UP000295565"/>
    </source>
</evidence>
<accession>A0A4R1K248</accession>
<dbReference type="PANTHER" id="PTHR11839:SF5">
    <property type="entry name" value="ADP-RIBOSE PYROPHOSPHATASE"/>
    <property type="match status" value="1"/>
</dbReference>
<organism evidence="16 17">
    <name type="scientific">Celerinatantimonas diazotrophica</name>
    <dbReference type="NCBI Taxonomy" id="412034"/>
    <lineage>
        <taxon>Bacteria</taxon>
        <taxon>Pseudomonadati</taxon>
        <taxon>Pseudomonadota</taxon>
        <taxon>Gammaproteobacteria</taxon>
        <taxon>Celerinatantimonadaceae</taxon>
        <taxon>Celerinatantimonas</taxon>
    </lineage>
</organism>
<feature type="short sequence motif" description="Nudix box" evidence="14">
    <location>
        <begin position="96"/>
        <end position="119"/>
    </location>
</feature>
<evidence type="ECO:0000256" key="12">
    <source>
        <dbReference type="ARBA" id="ARBA00049546"/>
    </source>
</evidence>
<feature type="binding site" evidence="13">
    <location>
        <position position="116"/>
    </location>
    <ligand>
        <name>Mg(2+)</name>
        <dbReference type="ChEBI" id="CHEBI:18420"/>
        <label>1</label>
    </ligand>
</feature>
<evidence type="ECO:0000256" key="1">
    <source>
        <dbReference type="ARBA" id="ARBA00001946"/>
    </source>
</evidence>
<sequence>MKNNIDVARFDRNDVEVKEVTPLYHGFFKLDGYQLRHRLFEGGWSDWFSREVLDRGHAAAVLLYDPQRDEVVMVEQFRVGAYPTAQSPWQLELVAGMLDKEGEDPQDVARRESVEESGLSLGEIEKLYSYYPSAGGMTEQIHLYVAQVDASDAGGVHGLAKENEDIQVHILTREHAFELTQTGRINNAAALIALQWLALNVNQLRQRWGYAPISQ</sequence>
<evidence type="ECO:0000256" key="5">
    <source>
        <dbReference type="ARBA" id="ARBA00022723"/>
    </source>
</evidence>
<evidence type="ECO:0000256" key="9">
    <source>
        <dbReference type="ARBA" id="ARBA00030162"/>
    </source>
</evidence>
<evidence type="ECO:0000256" key="2">
    <source>
        <dbReference type="ARBA" id="ARBA00007482"/>
    </source>
</evidence>
<dbReference type="OrthoDB" id="5292471at2"/>
<reference evidence="16 17" key="1">
    <citation type="submission" date="2019-03" db="EMBL/GenBank/DDBJ databases">
        <title>Genomic Encyclopedia of Type Strains, Phase IV (KMG-IV): sequencing the most valuable type-strain genomes for metagenomic binning, comparative biology and taxonomic classification.</title>
        <authorList>
            <person name="Goeker M."/>
        </authorList>
    </citation>
    <scope>NUCLEOTIDE SEQUENCE [LARGE SCALE GENOMIC DNA]</scope>
    <source>
        <strain evidence="16 17">DSM 18577</strain>
    </source>
</reference>
<dbReference type="EC" id="3.6.1.13" evidence="3"/>
<dbReference type="GO" id="GO:0046872">
    <property type="term" value="F:metal ion binding"/>
    <property type="evidence" value="ECO:0007669"/>
    <property type="project" value="UniProtKB-KW"/>
</dbReference>
<feature type="binding site" evidence="13">
    <location>
        <position position="164"/>
    </location>
    <ligand>
        <name>Mg(2+)</name>
        <dbReference type="ChEBI" id="CHEBI:18420"/>
        <label>1</label>
    </ligand>
</feature>
<dbReference type="GO" id="GO:0006753">
    <property type="term" value="P:nucleoside phosphate metabolic process"/>
    <property type="evidence" value="ECO:0007669"/>
    <property type="project" value="TreeGrafter"/>
</dbReference>